<dbReference type="PANTHER" id="PTHR24359:SF37">
    <property type="entry name" value="PROTEIN KINASE DOMAIN-CONTAINING PROTEIN"/>
    <property type="match status" value="1"/>
</dbReference>
<dbReference type="AlphaFoldDB" id="A0AAD9M072"/>
<dbReference type="Proteomes" id="UP001232148">
    <property type="component" value="Unassembled WGS sequence"/>
</dbReference>
<feature type="compositionally biased region" description="Basic and acidic residues" evidence="1">
    <location>
        <begin position="1"/>
        <end position="16"/>
    </location>
</feature>
<evidence type="ECO:0000259" key="2">
    <source>
        <dbReference type="PROSITE" id="PS50011"/>
    </source>
</evidence>
<feature type="region of interest" description="Disordered" evidence="1">
    <location>
        <begin position="784"/>
        <end position="814"/>
    </location>
</feature>
<proteinExistence type="predicted"/>
<dbReference type="PROSITE" id="PS50011">
    <property type="entry name" value="PROTEIN_KINASE_DOM"/>
    <property type="match status" value="1"/>
</dbReference>
<dbReference type="Gene3D" id="1.10.510.10">
    <property type="entry name" value="Transferase(Phosphotransferase) domain 1"/>
    <property type="match status" value="1"/>
</dbReference>
<feature type="domain" description="Protein kinase" evidence="2">
    <location>
        <begin position="337"/>
        <end position="662"/>
    </location>
</feature>
<evidence type="ECO:0000313" key="3">
    <source>
        <dbReference type="EMBL" id="KAK2024645.1"/>
    </source>
</evidence>
<keyword evidence="3" id="KW-0418">Kinase</keyword>
<dbReference type="CDD" id="cd00180">
    <property type="entry name" value="PKc"/>
    <property type="match status" value="1"/>
</dbReference>
<reference evidence="3" key="1">
    <citation type="submission" date="2021-06" db="EMBL/GenBank/DDBJ databases">
        <title>Comparative genomics, transcriptomics and evolutionary studies reveal genomic signatures of adaptation to plant cell wall in hemibiotrophic fungi.</title>
        <authorList>
            <consortium name="DOE Joint Genome Institute"/>
            <person name="Baroncelli R."/>
            <person name="Diaz J.F."/>
            <person name="Benocci T."/>
            <person name="Peng M."/>
            <person name="Battaglia E."/>
            <person name="Haridas S."/>
            <person name="Andreopoulos W."/>
            <person name="Labutti K."/>
            <person name="Pangilinan J."/>
            <person name="Floch G.L."/>
            <person name="Makela M.R."/>
            <person name="Henrissat B."/>
            <person name="Grigoriev I.V."/>
            <person name="Crouch J.A."/>
            <person name="De Vries R.P."/>
            <person name="Sukno S.A."/>
            <person name="Thon M.R."/>
        </authorList>
    </citation>
    <scope>NUCLEOTIDE SEQUENCE</scope>
    <source>
        <strain evidence="3">MAFF235873</strain>
    </source>
</reference>
<name>A0AAD9M072_9PEZI</name>
<protein>
    <submittedName>
        <fullName evidence="3">Kinase domain-containing protein</fullName>
    </submittedName>
</protein>
<accession>A0AAD9M072</accession>
<dbReference type="GO" id="GO:0004674">
    <property type="term" value="F:protein serine/threonine kinase activity"/>
    <property type="evidence" value="ECO:0007669"/>
    <property type="project" value="TreeGrafter"/>
</dbReference>
<dbReference type="EMBL" id="MU842958">
    <property type="protein sequence ID" value="KAK2024645.1"/>
    <property type="molecule type" value="Genomic_DNA"/>
</dbReference>
<dbReference type="SUPFAM" id="SSF56112">
    <property type="entry name" value="Protein kinase-like (PK-like)"/>
    <property type="match status" value="1"/>
</dbReference>
<gene>
    <name evidence="3" type="ORF">LX32DRAFT_569505</name>
</gene>
<dbReference type="Pfam" id="PF00069">
    <property type="entry name" value="Pkinase"/>
    <property type="match status" value="1"/>
</dbReference>
<feature type="region of interest" description="Disordered" evidence="1">
    <location>
        <begin position="1"/>
        <end position="33"/>
    </location>
</feature>
<dbReference type="GO" id="GO:0005524">
    <property type="term" value="F:ATP binding"/>
    <property type="evidence" value="ECO:0007669"/>
    <property type="project" value="InterPro"/>
</dbReference>
<evidence type="ECO:0000256" key="1">
    <source>
        <dbReference type="SAM" id="MobiDB-lite"/>
    </source>
</evidence>
<dbReference type="InterPro" id="IPR000719">
    <property type="entry name" value="Prot_kinase_dom"/>
</dbReference>
<dbReference type="PANTHER" id="PTHR24359">
    <property type="entry name" value="SERINE/THREONINE-PROTEIN KINASE SBK1"/>
    <property type="match status" value="1"/>
</dbReference>
<dbReference type="SMART" id="SM00220">
    <property type="entry name" value="S_TKc"/>
    <property type="match status" value="1"/>
</dbReference>
<organism evidence="3 4">
    <name type="scientific">Colletotrichum zoysiae</name>
    <dbReference type="NCBI Taxonomy" id="1216348"/>
    <lineage>
        <taxon>Eukaryota</taxon>
        <taxon>Fungi</taxon>
        <taxon>Dikarya</taxon>
        <taxon>Ascomycota</taxon>
        <taxon>Pezizomycotina</taxon>
        <taxon>Sordariomycetes</taxon>
        <taxon>Hypocreomycetidae</taxon>
        <taxon>Glomerellales</taxon>
        <taxon>Glomerellaceae</taxon>
        <taxon>Colletotrichum</taxon>
        <taxon>Colletotrichum graminicola species complex</taxon>
    </lineage>
</organism>
<keyword evidence="4" id="KW-1185">Reference proteome</keyword>
<keyword evidence="3" id="KW-0808">Transferase</keyword>
<feature type="compositionally biased region" description="Polar residues" evidence="1">
    <location>
        <begin position="17"/>
        <end position="33"/>
    </location>
</feature>
<comment type="caution">
    <text evidence="3">The sequence shown here is derived from an EMBL/GenBank/DDBJ whole genome shotgun (WGS) entry which is preliminary data.</text>
</comment>
<dbReference type="InterPro" id="IPR011009">
    <property type="entry name" value="Kinase-like_dom_sf"/>
</dbReference>
<evidence type="ECO:0000313" key="4">
    <source>
        <dbReference type="Proteomes" id="UP001232148"/>
    </source>
</evidence>
<sequence length="833" mass="94121">MSLDDLAPKHIERKTSEIMSAASQQTKNESLAENQSAMNRIQLTRPDGTVTELGDADYNHARALSTLVGPTAWSENGGLSSTVLHDVPQGTPSDGQTEINDHGDTAQLEAETAKGEPKLPMSSEEDISYIGGAPGFGDQAPVNGYPSLDISEPESELNDDLWVSIDAQLIEPPPENGKKYLPLNELRKLMVKPRVRKELQKLGGLDEETVHRYANDVCDTTKYGDTQKTTRHKMFAILVLIEHVEALPSLINEEIHDVHLPFTLQKGLHWHLTYTTTDKSTNQKVTVKFEGSTSWTKGTMSSFVENQWLFMAPFFDMRASKPPFYPLEPKVVLPFLKEEKCDAVYGGFSTVSKTHIHEAHHNSKHGTEPFFAIKKLDSHDKLAFEQEHQAMKKFNRQGHPHLTKLLATYRYQEHWHFIFPWANGNLREFWQLHKVPQPDHKLVVWIAKQATGIASGLNLIQNPPKDPALTQDARDSGRHGDLKPENVLWFSNQEKEKNIIGSGVLKIADFGLTRYHHHSTRYVNAKSIRYTLTYKAPEVDVSEEVSQAYDIWTLGCLLLEFVTWYLEGWQGVDDFSADRAKTDAQEDDIPMDTFYNVISVNGVKGAVLKPAVKDWIQKLHNHENCSLYFHHLLTYILHHLLRINPKKREKCADVVKRLHNMAESCNGNREYAVSGWIKPPNKSDTTETTRTDQTVSDYGCFESEYNTPTTLVGSRNPSPERRDAAHDFVALSELPNSTIGHDDPVLTQTAPKEDPIETPGILTTKAIISSEPQSFFKLGDVTERSSKIEDGEEGSFKRRRTQSPGFEVWSPETKRSKLFQDASTLVEENRARD</sequence>